<feature type="transmembrane region" description="Helical" evidence="1">
    <location>
        <begin position="152"/>
        <end position="176"/>
    </location>
</feature>
<evidence type="ECO:0000313" key="3">
    <source>
        <dbReference type="Proteomes" id="UP001597510"/>
    </source>
</evidence>
<dbReference type="EMBL" id="JBHULC010000003">
    <property type="protein sequence ID" value="MFD2519850.1"/>
    <property type="molecule type" value="Genomic_DNA"/>
</dbReference>
<dbReference type="Proteomes" id="UP001597510">
    <property type="component" value="Unassembled WGS sequence"/>
</dbReference>
<keyword evidence="3" id="KW-1185">Reference proteome</keyword>
<dbReference type="PANTHER" id="PTHR37305:SF1">
    <property type="entry name" value="MEMBRANE PROTEIN"/>
    <property type="match status" value="1"/>
</dbReference>
<name>A0ABW5J4J4_9BACT</name>
<feature type="transmembrane region" description="Helical" evidence="1">
    <location>
        <begin position="183"/>
        <end position="203"/>
    </location>
</feature>
<keyword evidence="1" id="KW-0472">Membrane</keyword>
<organism evidence="2 3">
    <name type="scientific">Emticicia soli</name>
    <dbReference type="NCBI Taxonomy" id="2027878"/>
    <lineage>
        <taxon>Bacteria</taxon>
        <taxon>Pseudomonadati</taxon>
        <taxon>Bacteroidota</taxon>
        <taxon>Cytophagia</taxon>
        <taxon>Cytophagales</taxon>
        <taxon>Leadbetterellaceae</taxon>
        <taxon>Emticicia</taxon>
    </lineage>
</organism>
<accession>A0ABW5J4J4</accession>
<keyword evidence="1" id="KW-1133">Transmembrane helix</keyword>
<protein>
    <submittedName>
        <fullName evidence="2">ABC transporter permease</fullName>
    </submittedName>
</protein>
<dbReference type="CDD" id="cd21809">
    <property type="entry name" value="ABC-2_lan_permease-like"/>
    <property type="match status" value="1"/>
</dbReference>
<feature type="transmembrane region" description="Helical" evidence="1">
    <location>
        <begin position="233"/>
        <end position="253"/>
    </location>
</feature>
<gene>
    <name evidence="2" type="ORF">ACFSR2_03070</name>
</gene>
<evidence type="ECO:0000256" key="1">
    <source>
        <dbReference type="SAM" id="Phobius"/>
    </source>
</evidence>
<sequence length="259" mass="30015">MQSFIHSFQSEWLKKKGTLAFWLVFIGGFFIPLIFMARGIFYPKDFLGELKSPMFWDVLMNRSWQFMALLLLPLGVVMATSLVTQLEFKNNTWKQLNTTPQSLSVIFFSKFAVIIVMLLQFFVLFNVGIYLSALIPALIHGGADFYQRTLPFAFMFKTTSLFFLDCLPIVALQYLISLQFKNFLVPLGLGIGLLLASLIAMNWQYGYTMPYSYCPYYFFSLRQTKIGPNQVNFHYWALGYFVGFTLLSYLLFINKKEKG</sequence>
<reference evidence="3" key="1">
    <citation type="journal article" date="2019" name="Int. J. Syst. Evol. Microbiol.">
        <title>The Global Catalogue of Microorganisms (GCM) 10K type strain sequencing project: providing services to taxonomists for standard genome sequencing and annotation.</title>
        <authorList>
            <consortium name="The Broad Institute Genomics Platform"/>
            <consortium name="The Broad Institute Genome Sequencing Center for Infectious Disease"/>
            <person name="Wu L."/>
            <person name="Ma J."/>
        </authorList>
    </citation>
    <scope>NUCLEOTIDE SEQUENCE [LARGE SCALE GENOMIC DNA]</scope>
    <source>
        <strain evidence="3">KCTC 52344</strain>
    </source>
</reference>
<feature type="transmembrane region" description="Helical" evidence="1">
    <location>
        <begin position="20"/>
        <end position="43"/>
    </location>
</feature>
<feature type="transmembrane region" description="Helical" evidence="1">
    <location>
        <begin position="105"/>
        <end position="132"/>
    </location>
</feature>
<dbReference type="Pfam" id="PF12730">
    <property type="entry name" value="ABC2_membrane_4"/>
    <property type="match status" value="1"/>
</dbReference>
<evidence type="ECO:0000313" key="2">
    <source>
        <dbReference type="EMBL" id="MFD2519850.1"/>
    </source>
</evidence>
<proteinExistence type="predicted"/>
<dbReference type="RefSeq" id="WP_340236295.1">
    <property type="nucleotide sequence ID" value="NZ_JBBEWC010000006.1"/>
</dbReference>
<comment type="caution">
    <text evidence="2">The sequence shown here is derived from an EMBL/GenBank/DDBJ whole genome shotgun (WGS) entry which is preliminary data.</text>
</comment>
<keyword evidence="1" id="KW-0812">Transmembrane</keyword>
<feature type="transmembrane region" description="Helical" evidence="1">
    <location>
        <begin position="63"/>
        <end position="84"/>
    </location>
</feature>
<dbReference type="PANTHER" id="PTHR37305">
    <property type="entry name" value="INTEGRAL MEMBRANE PROTEIN-RELATED"/>
    <property type="match status" value="1"/>
</dbReference>